<protein>
    <recommendedName>
        <fullName evidence="2">DUF5648 domain-containing protein</fullName>
    </recommendedName>
</protein>
<name>A0A8H5LJI5_9AGAR</name>
<accession>A0A8H5LJI5</accession>
<keyword evidence="4" id="KW-1185">Reference proteome</keyword>
<dbReference type="InterPro" id="IPR043708">
    <property type="entry name" value="DUF5648"/>
</dbReference>
<evidence type="ECO:0000313" key="4">
    <source>
        <dbReference type="Proteomes" id="UP000559027"/>
    </source>
</evidence>
<evidence type="ECO:0000256" key="1">
    <source>
        <dbReference type="SAM" id="SignalP"/>
    </source>
</evidence>
<evidence type="ECO:0000313" key="3">
    <source>
        <dbReference type="EMBL" id="KAF5359512.1"/>
    </source>
</evidence>
<comment type="caution">
    <text evidence="3">The sequence shown here is derived from an EMBL/GenBank/DDBJ whole genome shotgun (WGS) entry which is preliminary data.</text>
</comment>
<feature type="signal peptide" evidence="1">
    <location>
        <begin position="1"/>
        <end position="20"/>
    </location>
</feature>
<dbReference type="Proteomes" id="UP000559027">
    <property type="component" value="Unassembled WGS sequence"/>
</dbReference>
<dbReference type="AlphaFoldDB" id="A0A8H5LJI5"/>
<dbReference type="EMBL" id="JAACJO010000004">
    <property type="protein sequence ID" value="KAF5359512.1"/>
    <property type="molecule type" value="Genomic_DNA"/>
</dbReference>
<feature type="domain" description="DUF5648" evidence="2">
    <location>
        <begin position="48"/>
        <end position="181"/>
    </location>
</feature>
<sequence length="184" mass="20330">MQFTISLLSFFCATIGMVSAIPTGETIRTTPNQTTTDPICTPIEQAVPLFRLYAASIIDHFYTASSAEVEHVTTVQGFVLESTTGLVFPTQVPGTVPLHRLYNSTTFDHFYTTTLNPSTIQGYEVFGIDGYIYPDERCGAVPWFRLHNSIVADHIYTTSVVERDNAARANYVFEGIAGYVLPSN</sequence>
<gene>
    <name evidence="3" type="ORF">D9756_002977</name>
</gene>
<evidence type="ECO:0000259" key="2">
    <source>
        <dbReference type="Pfam" id="PF18885"/>
    </source>
</evidence>
<feature type="chain" id="PRO_5034304281" description="DUF5648 domain-containing protein" evidence="1">
    <location>
        <begin position="21"/>
        <end position="184"/>
    </location>
</feature>
<reference evidence="3 4" key="1">
    <citation type="journal article" date="2020" name="ISME J.">
        <title>Uncovering the hidden diversity of litter-decomposition mechanisms in mushroom-forming fungi.</title>
        <authorList>
            <person name="Floudas D."/>
            <person name="Bentzer J."/>
            <person name="Ahren D."/>
            <person name="Johansson T."/>
            <person name="Persson P."/>
            <person name="Tunlid A."/>
        </authorList>
    </citation>
    <scope>NUCLEOTIDE SEQUENCE [LARGE SCALE GENOMIC DNA]</scope>
    <source>
        <strain evidence="3 4">CBS 146.42</strain>
    </source>
</reference>
<organism evidence="3 4">
    <name type="scientific">Leucocoprinus leucothites</name>
    <dbReference type="NCBI Taxonomy" id="201217"/>
    <lineage>
        <taxon>Eukaryota</taxon>
        <taxon>Fungi</taxon>
        <taxon>Dikarya</taxon>
        <taxon>Basidiomycota</taxon>
        <taxon>Agaricomycotina</taxon>
        <taxon>Agaricomycetes</taxon>
        <taxon>Agaricomycetidae</taxon>
        <taxon>Agaricales</taxon>
        <taxon>Agaricineae</taxon>
        <taxon>Agaricaceae</taxon>
        <taxon>Leucocoprinus</taxon>
    </lineage>
</organism>
<keyword evidence="1" id="KW-0732">Signal</keyword>
<proteinExistence type="predicted"/>
<dbReference type="OrthoDB" id="9971254at2759"/>
<dbReference type="Pfam" id="PF18885">
    <property type="entry name" value="DUF5648"/>
    <property type="match status" value="1"/>
</dbReference>